<organism evidence="1 2">
    <name type="scientific">Bacteroides stercorirosoris</name>
    <dbReference type="NCBI Taxonomy" id="871324"/>
    <lineage>
        <taxon>Bacteria</taxon>
        <taxon>Pseudomonadati</taxon>
        <taxon>Bacteroidota</taxon>
        <taxon>Bacteroidia</taxon>
        <taxon>Bacteroidales</taxon>
        <taxon>Bacteroidaceae</taxon>
        <taxon>Bacteroides</taxon>
    </lineage>
</organism>
<dbReference type="EMBL" id="FQZN01000018">
    <property type="protein sequence ID" value="SHJ22439.1"/>
    <property type="molecule type" value="Genomic_DNA"/>
</dbReference>
<gene>
    <name evidence="1" type="ORF">SAMN05444350_118108</name>
</gene>
<accession>A0A1M6HJZ8</accession>
<proteinExistence type="predicted"/>
<sequence>MRQLLFISSILLLLLNLIACSKKDGYECFTENLDLKLIDDIVVYDNNNHAAFTCLRICAGVSHPVEE</sequence>
<protein>
    <submittedName>
        <fullName evidence="1">Uncharacterized protein</fullName>
    </submittedName>
</protein>
<name>A0A1M6HJZ8_9BACE</name>
<evidence type="ECO:0000313" key="2">
    <source>
        <dbReference type="Proteomes" id="UP000184192"/>
    </source>
</evidence>
<dbReference type="AlphaFoldDB" id="A0A1M6HJZ8"/>
<evidence type="ECO:0000313" key="1">
    <source>
        <dbReference type="EMBL" id="SHJ22439.1"/>
    </source>
</evidence>
<dbReference type="Proteomes" id="UP000184192">
    <property type="component" value="Unassembled WGS sequence"/>
</dbReference>
<keyword evidence="2" id="KW-1185">Reference proteome</keyword>
<reference evidence="2" key="1">
    <citation type="submission" date="2016-11" db="EMBL/GenBank/DDBJ databases">
        <authorList>
            <person name="Varghese N."/>
            <person name="Submissions S."/>
        </authorList>
    </citation>
    <scope>NUCLEOTIDE SEQUENCE [LARGE SCALE GENOMIC DNA]</scope>
    <source>
        <strain evidence="2">DSM 26884</strain>
    </source>
</reference>